<evidence type="ECO:0000256" key="4">
    <source>
        <dbReference type="ARBA" id="ARBA00022741"/>
    </source>
</evidence>
<dbReference type="PROSITE" id="PS50011">
    <property type="entry name" value="PROTEIN_KINASE_DOM"/>
    <property type="match status" value="1"/>
</dbReference>
<evidence type="ECO:0000259" key="9">
    <source>
        <dbReference type="PROSITE" id="PS50011"/>
    </source>
</evidence>
<accession>T1JGA8</accession>
<dbReference type="AlphaFoldDB" id="T1JGA8"/>
<dbReference type="Gene3D" id="3.30.200.20">
    <property type="entry name" value="Phosphorylase Kinase, domain 1"/>
    <property type="match status" value="1"/>
</dbReference>
<comment type="catalytic activity">
    <reaction evidence="8">
        <text>L-seryl-[protein] + ATP = O-phospho-L-seryl-[protein] + ADP + H(+)</text>
        <dbReference type="Rhea" id="RHEA:17989"/>
        <dbReference type="Rhea" id="RHEA-COMP:9863"/>
        <dbReference type="Rhea" id="RHEA-COMP:11604"/>
        <dbReference type="ChEBI" id="CHEBI:15378"/>
        <dbReference type="ChEBI" id="CHEBI:29999"/>
        <dbReference type="ChEBI" id="CHEBI:30616"/>
        <dbReference type="ChEBI" id="CHEBI:83421"/>
        <dbReference type="ChEBI" id="CHEBI:456216"/>
        <dbReference type="EC" id="2.7.11.1"/>
    </reaction>
</comment>
<dbReference type="SUPFAM" id="SSF56112">
    <property type="entry name" value="Protein kinase-like (PK-like)"/>
    <property type="match status" value="1"/>
</dbReference>
<dbReference type="InterPro" id="IPR000719">
    <property type="entry name" value="Prot_kinase_dom"/>
</dbReference>
<dbReference type="InterPro" id="IPR051334">
    <property type="entry name" value="SRPK"/>
</dbReference>
<dbReference type="Proteomes" id="UP000014500">
    <property type="component" value="Unassembled WGS sequence"/>
</dbReference>
<keyword evidence="11" id="KW-1185">Reference proteome</keyword>
<dbReference type="GO" id="GO:0005737">
    <property type="term" value="C:cytoplasm"/>
    <property type="evidence" value="ECO:0007669"/>
    <property type="project" value="TreeGrafter"/>
</dbReference>
<keyword evidence="2" id="KW-0723">Serine/threonine-protein kinase</keyword>
<dbReference type="InterPro" id="IPR011009">
    <property type="entry name" value="Kinase-like_dom_sf"/>
</dbReference>
<dbReference type="EnsemblMetazoa" id="SMAR012879-RA">
    <property type="protein sequence ID" value="SMAR012879-PA"/>
    <property type="gene ID" value="SMAR012879"/>
</dbReference>
<dbReference type="GO" id="GO:0050684">
    <property type="term" value="P:regulation of mRNA processing"/>
    <property type="evidence" value="ECO:0007669"/>
    <property type="project" value="TreeGrafter"/>
</dbReference>
<dbReference type="EC" id="2.7.11.1" evidence="1"/>
<comment type="catalytic activity">
    <reaction evidence="7">
        <text>L-threonyl-[protein] + ATP = O-phospho-L-threonyl-[protein] + ADP + H(+)</text>
        <dbReference type="Rhea" id="RHEA:46608"/>
        <dbReference type="Rhea" id="RHEA-COMP:11060"/>
        <dbReference type="Rhea" id="RHEA-COMP:11605"/>
        <dbReference type="ChEBI" id="CHEBI:15378"/>
        <dbReference type="ChEBI" id="CHEBI:30013"/>
        <dbReference type="ChEBI" id="CHEBI:30616"/>
        <dbReference type="ChEBI" id="CHEBI:61977"/>
        <dbReference type="ChEBI" id="CHEBI:456216"/>
        <dbReference type="EC" id="2.7.11.1"/>
    </reaction>
</comment>
<dbReference type="FunFam" id="3.30.200.20:FF:000770">
    <property type="entry name" value="SRSF protein kinase 2"/>
    <property type="match status" value="1"/>
</dbReference>
<evidence type="ECO:0000313" key="11">
    <source>
        <dbReference type="Proteomes" id="UP000014500"/>
    </source>
</evidence>
<dbReference type="PANTHER" id="PTHR47634:SF9">
    <property type="entry name" value="PROTEIN KINASE DOMAIN-CONTAINING PROTEIN-RELATED"/>
    <property type="match status" value="1"/>
</dbReference>
<dbReference type="HOGENOM" id="CLU_000288_81_13_1"/>
<proteinExistence type="predicted"/>
<evidence type="ECO:0000256" key="8">
    <source>
        <dbReference type="ARBA" id="ARBA00048679"/>
    </source>
</evidence>
<keyword evidence="4" id="KW-0547">Nucleotide-binding</keyword>
<evidence type="ECO:0000256" key="7">
    <source>
        <dbReference type="ARBA" id="ARBA00047899"/>
    </source>
</evidence>
<dbReference type="Gene3D" id="1.10.510.10">
    <property type="entry name" value="Transferase(Phosphotransferase) domain 1"/>
    <property type="match status" value="2"/>
</dbReference>
<organism evidence="10 11">
    <name type="scientific">Strigamia maritima</name>
    <name type="common">European centipede</name>
    <name type="synonym">Geophilus maritimus</name>
    <dbReference type="NCBI Taxonomy" id="126957"/>
    <lineage>
        <taxon>Eukaryota</taxon>
        <taxon>Metazoa</taxon>
        <taxon>Ecdysozoa</taxon>
        <taxon>Arthropoda</taxon>
        <taxon>Myriapoda</taxon>
        <taxon>Chilopoda</taxon>
        <taxon>Pleurostigmophora</taxon>
        <taxon>Geophilomorpha</taxon>
        <taxon>Linotaeniidae</taxon>
        <taxon>Strigamia</taxon>
    </lineage>
</organism>
<dbReference type="OMA" id="GMEWSSK"/>
<dbReference type="FunFam" id="1.10.510.10:FF:000275">
    <property type="entry name" value="SRSF protein kinase 2 isoform X3"/>
    <property type="match status" value="1"/>
</dbReference>
<dbReference type="Pfam" id="PF00069">
    <property type="entry name" value="Pkinase"/>
    <property type="match status" value="1"/>
</dbReference>
<keyword evidence="6" id="KW-0067">ATP-binding</keyword>
<name>T1JGA8_STRMM</name>
<dbReference type="SMART" id="SM00220">
    <property type="entry name" value="S_TKc"/>
    <property type="match status" value="1"/>
</dbReference>
<keyword evidence="5" id="KW-0418">Kinase</keyword>
<dbReference type="PROSITE" id="PS00108">
    <property type="entry name" value="PROTEIN_KINASE_ST"/>
    <property type="match status" value="1"/>
</dbReference>
<reference evidence="10" key="2">
    <citation type="submission" date="2015-02" db="UniProtKB">
        <authorList>
            <consortium name="EnsemblMetazoa"/>
        </authorList>
    </citation>
    <scope>IDENTIFICATION</scope>
</reference>
<dbReference type="eggNOG" id="KOG1290">
    <property type="taxonomic scope" value="Eukaryota"/>
</dbReference>
<evidence type="ECO:0000256" key="3">
    <source>
        <dbReference type="ARBA" id="ARBA00022679"/>
    </source>
</evidence>
<dbReference type="GO" id="GO:0005524">
    <property type="term" value="F:ATP binding"/>
    <property type="evidence" value="ECO:0007669"/>
    <property type="project" value="UniProtKB-KW"/>
</dbReference>
<sequence>MEIDNDEEQEDPSFYCIGGYHPVEIGDIYEKRYAVVRKLGWGAYSTVWMCWDQKDLRYKALKIVKSVAIQAAVNEIKLLKCVRGKSKKVVKLLDNFTISGVNGIHMCMVFEVLGDNLLKLIIRSDYKGLPVVKVKSIMKQVLESMDYLHTKCGIIHTDIKPENVCIDANGICTIADLGNACMVNYHGFDSIQTRQYRCPEVILGAGYNANVDVWSAACLAFELATGDLLFPSNDLWVDKCLINDENHLSLIVKLLGDVPKLLGNRSRYFSRFFGPNGKLRRFPKLESCGLFEVLTESYKWDVEEARKFSNFLLPMLAIDPNARASAKDSSKHEWLHS</sequence>
<dbReference type="InterPro" id="IPR008271">
    <property type="entry name" value="Ser/Thr_kinase_AS"/>
</dbReference>
<keyword evidence="3" id="KW-0808">Transferase</keyword>
<evidence type="ECO:0000256" key="1">
    <source>
        <dbReference type="ARBA" id="ARBA00012513"/>
    </source>
</evidence>
<evidence type="ECO:0000313" key="10">
    <source>
        <dbReference type="EnsemblMetazoa" id="SMAR012879-PA"/>
    </source>
</evidence>
<feature type="domain" description="Protein kinase" evidence="9">
    <location>
        <begin position="33"/>
        <end position="335"/>
    </location>
</feature>
<dbReference type="PhylomeDB" id="T1JGA8"/>
<dbReference type="STRING" id="126957.T1JGA8"/>
<protein>
    <recommendedName>
        <fullName evidence="1">non-specific serine/threonine protein kinase</fullName>
        <ecNumber evidence="1">2.7.11.1</ecNumber>
    </recommendedName>
</protein>
<evidence type="ECO:0000256" key="5">
    <source>
        <dbReference type="ARBA" id="ARBA00022777"/>
    </source>
</evidence>
<dbReference type="PANTHER" id="PTHR47634">
    <property type="entry name" value="PROTEIN KINASE DOMAIN-CONTAINING PROTEIN-RELATED"/>
    <property type="match status" value="1"/>
</dbReference>
<evidence type="ECO:0000256" key="6">
    <source>
        <dbReference type="ARBA" id="ARBA00022840"/>
    </source>
</evidence>
<dbReference type="GO" id="GO:0004674">
    <property type="term" value="F:protein serine/threonine kinase activity"/>
    <property type="evidence" value="ECO:0007669"/>
    <property type="project" value="UniProtKB-KW"/>
</dbReference>
<dbReference type="GO" id="GO:0000245">
    <property type="term" value="P:spliceosomal complex assembly"/>
    <property type="evidence" value="ECO:0007669"/>
    <property type="project" value="TreeGrafter"/>
</dbReference>
<dbReference type="EMBL" id="JH432199">
    <property type="status" value="NOT_ANNOTATED_CDS"/>
    <property type="molecule type" value="Genomic_DNA"/>
</dbReference>
<evidence type="ECO:0000256" key="2">
    <source>
        <dbReference type="ARBA" id="ARBA00022527"/>
    </source>
</evidence>
<reference evidence="11" key="1">
    <citation type="submission" date="2011-05" db="EMBL/GenBank/DDBJ databases">
        <authorList>
            <person name="Richards S.R."/>
            <person name="Qu J."/>
            <person name="Jiang H."/>
            <person name="Jhangiani S.N."/>
            <person name="Agravi P."/>
            <person name="Goodspeed R."/>
            <person name="Gross S."/>
            <person name="Mandapat C."/>
            <person name="Jackson L."/>
            <person name="Mathew T."/>
            <person name="Pu L."/>
            <person name="Thornton R."/>
            <person name="Saada N."/>
            <person name="Wilczek-Boney K.B."/>
            <person name="Lee S."/>
            <person name="Kovar C."/>
            <person name="Wu Y."/>
            <person name="Scherer S.E."/>
            <person name="Worley K.C."/>
            <person name="Muzny D.M."/>
            <person name="Gibbs R."/>
        </authorList>
    </citation>
    <scope>NUCLEOTIDE SEQUENCE</scope>
    <source>
        <strain evidence="11">Brora</strain>
    </source>
</reference>
<dbReference type="GO" id="GO:0005634">
    <property type="term" value="C:nucleus"/>
    <property type="evidence" value="ECO:0007669"/>
    <property type="project" value="TreeGrafter"/>
</dbReference>